<evidence type="ECO:0000313" key="3">
    <source>
        <dbReference type="Proteomes" id="UP000559885"/>
    </source>
</evidence>
<feature type="transmembrane region" description="Helical" evidence="1">
    <location>
        <begin position="56"/>
        <end position="76"/>
    </location>
</feature>
<dbReference type="AlphaFoldDB" id="A0A841ZNM7"/>
<organism evidence="2 3">
    <name type="scientific">Listeria aquatica</name>
    <dbReference type="NCBI Taxonomy" id="1494960"/>
    <lineage>
        <taxon>Bacteria</taxon>
        <taxon>Bacillati</taxon>
        <taxon>Bacillota</taxon>
        <taxon>Bacilli</taxon>
        <taxon>Bacillales</taxon>
        <taxon>Listeriaceae</taxon>
        <taxon>Listeria</taxon>
    </lineage>
</organism>
<name>A0A841ZNM7_9LIST</name>
<gene>
    <name evidence="2" type="ORF">HB912_04840</name>
</gene>
<evidence type="ECO:0000313" key="2">
    <source>
        <dbReference type="EMBL" id="MBC1520978.1"/>
    </source>
</evidence>
<reference evidence="2 3" key="1">
    <citation type="submission" date="2020-03" db="EMBL/GenBank/DDBJ databases">
        <title>Soil Listeria distribution.</title>
        <authorList>
            <person name="Liao J."/>
            <person name="Wiedmann M."/>
        </authorList>
    </citation>
    <scope>NUCLEOTIDE SEQUENCE [LARGE SCALE GENOMIC DNA]</scope>
    <source>
        <strain evidence="2 3">FSL L7-1507</strain>
    </source>
</reference>
<feature type="transmembrane region" description="Helical" evidence="1">
    <location>
        <begin position="33"/>
        <end position="49"/>
    </location>
</feature>
<keyword evidence="1" id="KW-1133">Transmembrane helix</keyword>
<keyword evidence="1" id="KW-0812">Transmembrane</keyword>
<comment type="caution">
    <text evidence="2">The sequence shown here is derived from an EMBL/GenBank/DDBJ whole genome shotgun (WGS) entry which is preliminary data.</text>
</comment>
<dbReference type="RefSeq" id="WP_185372547.1">
    <property type="nucleotide sequence ID" value="NZ_CP195758.1"/>
</dbReference>
<keyword evidence="1" id="KW-0472">Membrane</keyword>
<evidence type="ECO:0000256" key="1">
    <source>
        <dbReference type="SAM" id="Phobius"/>
    </source>
</evidence>
<dbReference type="Proteomes" id="UP000559885">
    <property type="component" value="Unassembled WGS sequence"/>
</dbReference>
<sequence length="77" mass="8796">MKKSTWQIIVVVAFGVFLASVCLFFSVNLHLNRFLLLLFIAISLTIGITERRSGRLLFCLCGFFVAAFMSTYYILIH</sequence>
<evidence type="ECO:0008006" key="4">
    <source>
        <dbReference type="Google" id="ProtNLM"/>
    </source>
</evidence>
<accession>A0A841ZNM7</accession>
<feature type="transmembrane region" description="Helical" evidence="1">
    <location>
        <begin position="7"/>
        <end position="27"/>
    </location>
</feature>
<proteinExistence type="predicted"/>
<dbReference type="EMBL" id="JAARRM010000001">
    <property type="protein sequence ID" value="MBC1520978.1"/>
    <property type="molecule type" value="Genomic_DNA"/>
</dbReference>
<protein>
    <recommendedName>
        <fullName evidence="4">DUF3953 domain-containing protein</fullName>
    </recommendedName>
</protein>